<accession>A0A4Z2G4R2</accession>
<dbReference type="AlphaFoldDB" id="A0A4Z2G4R2"/>
<comment type="caution">
    <text evidence="1">The sequence shown here is derived from an EMBL/GenBank/DDBJ whole genome shotgun (WGS) entry which is preliminary data.</text>
</comment>
<reference evidence="1 2" key="1">
    <citation type="submission" date="2019-03" db="EMBL/GenBank/DDBJ databases">
        <title>First draft genome of Liparis tanakae, snailfish: a comprehensive survey of snailfish specific genes.</title>
        <authorList>
            <person name="Kim W."/>
            <person name="Song I."/>
            <person name="Jeong J.-H."/>
            <person name="Kim D."/>
            <person name="Kim S."/>
            <person name="Ryu S."/>
            <person name="Song J.Y."/>
            <person name="Lee S.K."/>
        </authorList>
    </citation>
    <scope>NUCLEOTIDE SEQUENCE [LARGE SCALE GENOMIC DNA]</scope>
    <source>
        <tissue evidence="1">Muscle</tissue>
    </source>
</reference>
<evidence type="ECO:0000313" key="1">
    <source>
        <dbReference type="EMBL" id="TNN48130.1"/>
    </source>
</evidence>
<name>A0A4Z2G4R2_9TELE</name>
<protein>
    <submittedName>
        <fullName evidence="1">Uncharacterized protein</fullName>
    </submittedName>
</protein>
<dbReference type="Proteomes" id="UP000314294">
    <property type="component" value="Unassembled WGS sequence"/>
</dbReference>
<gene>
    <name evidence="1" type="ORF">EYF80_041648</name>
</gene>
<organism evidence="1 2">
    <name type="scientific">Liparis tanakae</name>
    <name type="common">Tanaka's snailfish</name>
    <dbReference type="NCBI Taxonomy" id="230148"/>
    <lineage>
        <taxon>Eukaryota</taxon>
        <taxon>Metazoa</taxon>
        <taxon>Chordata</taxon>
        <taxon>Craniata</taxon>
        <taxon>Vertebrata</taxon>
        <taxon>Euteleostomi</taxon>
        <taxon>Actinopterygii</taxon>
        <taxon>Neopterygii</taxon>
        <taxon>Teleostei</taxon>
        <taxon>Neoteleostei</taxon>
        <taxon>Acanthomorphata</taxon>
        <taxon>Eupercaria</taxon>
        <taxon>Perciformes</taxon>
        <taxon>Cottioidei</taxon>
        <taxon>Cottales</taxon>
        <taxon>Liparidae</taxon>
        <taxon>Liparis</taxon>
    </lineage>
</organism>
<keyword evidence="2" id="KW-1185">Reference proteome</keyword>
<proteinExistence type="predicted"/>
<sequence>MFMTKPPSRGYMVRDWMTVRMSSMGRGLCSISCCITTASTSDVYTFFSPKHRRRLNTSFTTMGFSLISLGRAWITSFYTGKRNDKQCMCRQRVTKVSAPLGQFSTKSSSSDRRQLVDQAVVQRQQGQARQQRVQTVVVAVQPAGRQVAEDELQHVFFHHPLELRHELGEQLHSDLPDRRSPPWLRSETGARFVQLGSLNRWETSDLSRAAITYVGHAALSDRLLRMQNASDRFGGELLDLGL</sequence>
<evidence type="ECO:0000313" key="2">
    <source>
        <dbReference type="Proteomes" id="UP000314294"/>
    </source>
</evidence>
<dbReference type="EMBL" id="SRLO01000709">
    <property type="protein sequence ID" value="TNN48130.1"/>
    <property type="molecule type" value="Genomic_DNA"/>
</dbReference>